<evidence type="ECO:0000313" key="3">
    <source>
        <dbReference type="EMBL" id="KAK8839683.1"/>
    </source>
</evidence>
<dbReference type="PANTHER" id="PTHR11102:SF160">
    <property type="entry name" value="ERAD-ASSOCIATED E3 UBIQUITIN-PROTEIN LIGASE COMPONENT HRD3"/>
    <property type="match status" value="1"/>
</dbReference>
<reference evidence="3 4" key="1">
    <citation type="submission" date="2024-04" db="EMBL/GenBank/DDBJ databases">
        <title>Tritrichomonas musculus Genome.</title>
        <authorList>
            <person name="Alves-Ferreira E."/>
            <person name="Grigg M."/>
            <person name="Lorenzi H."/>
            <person name="Galac M."/>
        </authorList>
    </citation>
    <scope>NUCLEOTIDE SEQUENCE [LARGE SCALE GENOMIC DNA]</scope>
    <source>
        <strain evidence="3 4">EAF2021</strain>
    </source>
</reference>
<dbReference type="PANTHER" id="PTHR11102">
    <property type="entry name" value="SEL-1-LIKE PROTEIN"/>
    <property type="match status" value="1"/>
</dbReference>
<feature type="domain" description="At2g35280-like TPR" evidence="2">
    <location>
        <begin position="14"/>
        <end position="107"/>
    </location>
</feature>
<gene>
    <name evidence="3" type="ORF">M9Y10_031386</name>
</gene>
<organism evidence="3 4">
    <name type="scientific">Tritrichomonas musculus</name>
    <dbReference type="NCBI Taxonomy" id="1915356"/>
    <lineage>
        <taxon>Eukaryota</taxon>
        <taxon>Metamonada</taxon>
        <taxon>Parabasalia</taxon>
        <taxon>Tritrichomonadida</taxon>
        <taxon>Tritrichomonadidae</taxon>
        <taxon>Tritrichomonas</taxon>
    </lineage>
</organism>
<evidence type="ECO:0000256" key="1">
    <source>
        <dbReference type="ARBA" id="ARBA00038101"/>
    </source>
</evidence>
<comment type="similarity">
    <text evidence="1">Belongs to the sel-1 family.</text>
</comment>
<protein>
    <recommendedName>
        <fullName evidence="2">At2g35280-like TPR domain-containing protein</fullName>
    </recommendedName>
</protein>
<dbReference type="InterPro" id="IPR011990">
    <property type="entry name" value="TPR-like_helical_dom_sf"/>
</dbReference>
<dbReference type="InterPro" id="IPR006597">
    <property type="entry name" value="Sel1-like"/>
</dbReference>
<evidence type="ECO:0000259" key="2">
    <source>
        <dbReference type="Pfam" id="PF23310"/>
    </source>
</evidence>
<proteinExistence type="inferred from homology"/>
<dbReference type="InterPro" id="IPR057136">
    <property type="entry name" value="At2g35280_TPR_dom"/>
</dbReference>
<accession>A0ABR2H0F9</accession>
<sequence>MLGAIFSHNQNLIKKSIYFLKKAADSNHPLAQYKLGMIYYEVEKDIMVAIRYLKLAASSNIADVYYILSIIYSNGKYIEKNKTIALICLTNTANLNHQEAKKKLDKINESLFNEDLGLLSLDFRYR</sequence>
<dbReference type="SMART" id="SM00671">
    <property type="entry name" value="SEL1"/>
    <property type="match status" value="2"/>
</dbReference>
<dbReference type="Proteomes" id="UP001470230">
    <property type="component" value="Unassembled WGS sequence"/>
</dbReference>
<name>A0ABR2H0F9_9EUKA</name>
<dbReference type="Pfam" id="PF23310">
    <property type="entry name" value="TPR_27"/>
    <property type="match status" value="1"/>
</dbReference>
<keyword evidence="4" id="KW-1185">Reference proteome</keyword>
<dbReference type="InterPro" id="IPR050767">
    <property type="entry name" value="Sel1_AlgK"/>
</dbReference>
<dbReference type="EMBL" id="JAPFFF010000050">
    <property type="protein sequence ID" value="KAK8839683.1"/>
    <property type="molecule type" value="Genomic_DNA"/>
</dbReference>
<comment type="caution">
    <text evidence="3">The sequence shown here is derived from an EMBL/GenBank/DDBJ whole genome shotgun (WGS) entry which is preliminary data.</text>
</comment>
<dbReference type="SUPFAM" id="SSF81901">
    <property type="entry name" value="HCP-like"/>
    <property type="match status" value="1"/>
</dbReference>
<dbReference type="Gene3D" id="1.25.40.10">
    <property type="entry name" value="Tetratricopeptide repeat domain"/>
    <property type="match status" value="1"/>
</dbReference>
<evidence type="ECO:0000313" key="4">
    <source>
        <dbReference type="Proteomes" id="UP001470230"/>
    </source>
</evidence>